<accession>A0A9X9XCE9</accession>
<evidence type="ECO:0000256" key="1">
    <source>
        <dbReference type="SAM" id="MobiDB-lite"/>
    </source>
</evidence>
<feature type="compositionally biased region" description="Low complexity" evidence="1">
    <location>
        <begin position="89"/>
        <end position="100"/>
    </location>
</feature>
<reference evidence="3" key="2">
    <citation type="journal article" date="2021" name="Syst. Appl. Microbiol.">
        <title>Roseomonas hellenica sp. nov., isolated from roots of wild-growing Alkanna tinctoria.</title>
        <authorList>
            <person name="Rat A."/>
            <person name="Naranjo H.D."/>
            <person name="Lebbe L."/>
            <person name="Cnockaert M."/>
            <person name="Krigas N."/>
            <person name="Grigoriadou K."/>
            <person name="Maloupa E."/>
            <person name="Willems A."/>
        </authorList>
    </citation>
    <scope>NUCLEOTIDE SEQUENCE</scope>
    <source>
        <strain evidence="3">LMG 31228</strain>
    </source>
</reference>
<gene>
    <name evidence="3" type="ORF">GXW74_12890</name>
</gene>
<evidence type="ECO:0000313" key="3">
    <source>
        <dbReference type="EMBL" id="MBR0681385.1"/>
    </source>
</evidence>
<keyword evidence="4" id="KW-1185">Reference proteome</keyword>
<feature type="region of interest" description="Disordered" evidence="1">
    <location>
        <begin position="88"/>
        <end position="114"/>
    </location>
</feature>
<feature type="compositionally biased region" description="Pro residues" evidence="1">
    <location>
        <begin position="101"/>
        <end position="114"/>
    </location>
</feature>
<dbReference type="Proteomes" id="UP001138709">
    <property type="component" value="Unassembled WGS sequence"/>
</dbReference>
<sequence length="114" mass="11621">MKTAVTHARLYLLGGAALVFLGGLLLALNRWNQAEIDRAFVAAAARAAAAPPTARPAAMRIWVPAASATPSARTTQIQIEAADRLRAVPSLPASPATRPSATPPPAGKPAPAAP</sequence>
<protein>
    <submittedName>
        <fullName evidence="3">Uncharacterized protein</fullName>
    </submittedName>
</protein>
<feature type="transmembrane region" description="Helical" evidence="2">
    <location>
        <begin position="6"/>
        <end position="28"/>
    </location>
</feature>
<keyword evidence="2" id="KW-0812">Transmembrane</keyword>
<evidence type="ECO:0000256" key="2">
    <source>
        <dbReference type="SAM" id="Phobius"/>
    </source>
</evidence>
<organism evidence="3 4">
    <name type="scientific">Neoroseomonas eburnea</name>
    <dbReference type="NCBI Taxonomy" id="1346889"/>
    <lineage>
        <taxon>Bacteria</taxon>
        <taxon>Pseudomonadati</taxon>
        <taxon>Pseudomonadota</taxon>
        <taxon>Alphaproteobacteria</taxon>
        <taxon>Acetobacterales</taxon>
        <taxon>Acetobacteraceae</taxon>
        <taxon>Neoroseomonas</taxon>
    </lineage>
</organism>
<keyword evidence="2" id="KW-1133">Transmembrane helix</keyword>
<dbReference type="EMBL" id="JAAEDL010000011">
    <property type="protein sequence ID" value="MBR0681385.1"/>
    <property type="molecule type" value="Genomic_DNA"/>
</dbReference>
<dbReference type="RefSeq" id="WP_211846915.1">
    <property type="nucleotide sequence ID" value="NZ_JAAEDL010000011.1"/>
</dbReference>
<proteinExistence type="predicted"/>
<reference evidence="3" key="1">
    <citation type="submission" date="2020-01" db="EMBL/GenBank/DDBJ databases">
        <authorList>
            <person name="Rat A."/>
        </authorList>
    </citation>
    <scope>NUCLEOTIDE SEQUENCE</scope>
    <source>
        <strain evidence="3">LMG 31228</strain>
    </source>
</reference>
<name>A0A9X9XCE9_9PROT</name>
<evidence type="ECO:0000313" key="4">
    <source>
        <dbReference type="Proteomes" id="UP001138709"/>
    </source>
</evidence>
<dbReference type="AlphaFoldDB" id="A0A9X9XCE9"/>
<keyword evidence="2" id="KW-0472">Membrane</keyword>
<comment type="caution">
    <text evidence="3">The sequence shown here is derived from an EMBL/GenBank/DDBJ whole genome shotgun (WGS) entry which is preliminary data.</text>
</comment>